<dbReference type="AlphaFoldDB" id="G7IGT6"/>
<organism evidence="2 4">
    <name type="scientific">Medicago truncatula</name>
    <name type="common">Barrel medic</name>
    <name type="synonym">Medicago tribuloides</name>
    <dbReference type="NCBI Taxonomy" id="3880"/>
    <lineage>
        <taxon>Eukaryota</taxon>
        <taxon>Viridiplantae</taxon>
        <taxon>Streptophyta</taxon>
        <taxon>Embryophyta</taxon>
        <taxon>Tracheophyta</taxon>
        <taxon>Spermatophyta</taxon>
        <taxon>Magnoliopsida</taxon>
        <taxon>eudicotyledons</taxon>
        <taxon>Gunneridae</taxon>
        <taxon>Pentapetalae</taxon>
        <taxon>rosids</taxon>
        <taxon>fabids</taxon>
        <taxon>Fabales</taxon>
        <taxon>Fabaceae</taxon>
        <taxon>Papilionoideae</taxon>
        <taxon>50 kb inversion clade</taxon>
        <taxon>NPAAA clade</taxon>
        <taxon>Hologalegina</taxon>
        <taxon>IRL clade</taxon>
        <taxon>Trifolieae</taxon>
        <taxon>Medicago</taxon>
    </lineage>
</organism>
<dbReference type="Proteomes" id="UP000002051">
    <property type="component" value="Chromosome 2"/>
</dbReference>
<evidence type="ECO:0000256" key="1">
    <source>
        <dbReference type="SAM" id="MobiDB-lite"/>
    </source>
</evidence>
<sequence>MVVHHPSSFIFHTCPVDKLLLRNRLVRSLLRDYAGKQHEACDGNSSLQAEVNKSKDAGA</sequence>
<accession>G7IGT6</accession>
<reference evidence="3" key="3">
    <citation type="submission" date="2015-04" db="UniProtKB">
        <authorList>
            <consortium name="EnsemblPlants"/>
        </authorList>
    </citation>
    <scope>IDENTIFICATION</scope>
    <source>
        <strain evidence="3">cv. Jemalong A17</strain>
    </source>
</reference>
<protein>
    <submittedName>
        <fullName evidence="2 3">Uncharacterized protein</fullName>
    </submittedName>
</protein>
<evidence type="ECO:0000313" key="4">
    <source>
        <dbReference type="Proteomes" id="UP000002051"/>
    </source>
</evidence>
<reference evidence="2 4" key="1">
    <citation type="journal article" date="2011" name="Nature">
        <title>The Medicago genome provides insight into the evolution of rhizobial symbioses.</title>
        <authorList>
            <person name="Young N.D."/>
            <person name="Debelle F."/>
            <person name="Oldroyd G.E."/>
            <person name="Geurts R."/>
            <person name="Cannon S.B."/>
            <person name="Udvardi M.K."/>
            <person name="Benedito V.A."/>
            <person name="Mayer K.F."/>
            <person name="Gouzy J."/>
            <person name="Schoof H."/>
            <person name="Van de Peer Y."/>
            <person name="Proost S."/>
            <person name="Cook D.R."/>
            <person name="Meyers B.C."/>
            <person name="Spannagl M."/>
            <person name="Cheung F."/>
            <person name="De Mita S."/>
            <person name="Krishnakumar V."/>
            <person name="Gundlach H."/>
            <person name="Zhou S."/>
            <person name="Mudge J."/>
            <person name="Bharti A.K."/>
            <person name="Murray J.D."/>
            <person name="Naoumkina M.A."/>
            <person name="Rosen B."/>
            <person name="Silverstein K.A."/>
            <person name="Tang H."/>
            <person name="Rombauts S."/>
            <person name="Zhao P.X."/>
            <person name="Zhou P."/>
            <person name="Barbe V."/>
            <person name="Bardou P."/>
            <person name="Bechner M."/>
            <person name="Bellec A."/>
            <person name="Berger A."/>
            <person name="Berges H."/>
            <person name="Bidwell S."/>
            <person name="Bisseling T."/>
            <person name="Choisne N."/>
            <person name="Couloux A."/>
            <person name="Denny R."/>
            <person name="Deshpande S."/>
            <person name="Dai X."/>
            <person name="Doyle J.J."/>
            <person name="Dudez A.M."/>
            <person name="Farmer A.D."/>
            <person name="Fouteau S."/>
            <person name="Franken C."/>
            <person name="Gibelin C."/>
            <person name="Gish J."/>
            <person name="Goldstein S."/>
            <person name="Gonzalez A.J."/>
            <person name="Green P.J."/>
            <person name="Hallab A."/>
            <person name="Hartog M."/>
            <person name="Hua A."/>
            <person name="Humphray S.J."/>
            <person name="Jeong D.H."/>
            <person name="Jing Y."/>
            <person name="Jocker A."/>
            <person name="Kenton S.M."/>
            <person name="Kim D.J."/>
            <person name="Klee K."/>
            <person name="Lai H."/>
            <person name="Lang C."/>
            <person name="Lin S."/>
            <person name="Macmil S.L."/>
            <person name="Magdelenat G."/>
            <person name="Matthews L."/>
            <person name="McCorrison J."/>
            <person name="Monaghan E.L."/>
            <person name="Mun J.H."/>
            <person name="Najar F.Z."/>
            <person name="Nicholson C."/>
            <person name="Noirot C."/>
            <person name="O'Bleness M."/>
            <person name="Paule C.R."/>
            <person name="Poulain J."/>
            <person name="Prion F."/>
            <person name="Qin B."/>
            <person name="Qu C."/>
            <person name="Retzel E.F."/>
            <person name="Riddle C."/>
            <person name="Sallet E."/>
            <person name="Samain S."/>
            <person name="Samson N."/>
            <person name="Sanders I."/>
            <person name="Saurat O."/>
            <person name="Scarpelli C."/>
            <person name="Schiex T."/>
            <person name="Segurens B."/>
            <person name="Severin A.J."/>
            <person name="Sherrier D.J."/>
            <person name="Shi R."/>
            <person name="Sims S."/>
            <person name="Singer S.R."/>
            <person name="Sinharoy S."/>
            <person name="Sterck L."/>
            <person name="Viollet A."/>
            <person name="Wang B.B."/>
            <person name="Wang K."/>
            <person name="Wang M."/>
            <person name="Wang X."/>
            <person name="Warfsmann J."/>
            <person name="Weissenbach J."/>
            <person name="White D.D."/>
            <person name="White J.D."/>
            <person name="Wiley G.B."/>
            <person name="Wincker P."/>
            <person name="Xing Y."/>
            <person name="Yang L."/>
            <person name="Yao Z."/>
            <person name="Ying F."/>
            <person name="Zhai J."/>
            <person name="Zhou L."/>
            <person name="Zuber A."/>
            <person name="Denarie J."/>
            <person name="Dixon R.A."/>
            <person name="May G.D."/>
            <person name="Schwartz D.C."/>
            <person name="Rogers J."/>
            <person name="Quetier F."/>
            <person name="Town C.D."/>
            <person name="Roe B.A."/>
        </authorList>
    </citation>
    <scope>NUCLEOTIDE SEQUENCE [LARGE SCALE GENOMIC DNA]</scope>
    <source>
        <strain evidence="2">A17</strain>
        <strain evidence="3 4">cv. Jemalong A17</strain>
    </source>
</reference>
<keyword evidence="4" id="KW-1185">Reference proteome</keyword>
<proteinExistence type="predicted"/>
<evidence type="ECO:0000313" key="2">
    <source>
        <dbReference type="EMBL" id="AES66014.2"/>
    </source>
</evidence>
<reference evidence="2 4" key="2">
    <citation type="journal article" date="2014" name="BMC Genomics">
        <title>An improved genome release (version Mt4.0) for the model legume Medicago truncatula.</title>
        <authorList>
            <person name="Tang H."/>
            <person name="Krishnakumar V."/>
            <person name="Bidwell S."/>
            <person name="Rosen B."/>
            <person name="Chan A."/>
            <person name="Zhou S."/>
            <person name="Gentzbittel L."/>
            <person name="Childs K.L."/>
            <person name="Yandell M."/>
            <person name="Gundlach H."/>
            <person name="Mayer K.F."/>
            <person name="Schwartz D.C."/>
            <person name="Town C.D."/>
        </authorList>
    </citation>
    <scope>GENOME REANNOTATION</scope>
    <source>
        <strain evidence="3 4">cv. Jemalong A17</strain>
    </source>
</reference>
<feature type="region of interest" description="Disordered" evidence="1">
    <location>
        <begin position="40"/>
        <end position="59"/>
    </location>
</feature>
<accession>A0A0C3V3S4</accession>
<dbReference type="HOGENOM" id="CLU_2964300_0_0_1"/>
<dbReference type="EMBL" id="CM001218">
    <property type="protein sequence ID" value="AES66014.2"/>
    <property type="molecule type" value="Genomic_DNA"/>
</dbReference>
<name>G7IGT6_MEDTR</name>
<evidence type="ECO:0000313" key="3">
    <source>
        <dbReference type="EnsemblPlants" id="AES66014"/>
    </source>
</evidence>
<gene>
    <name evidence="2" type="ordered locus">MTR_2g060570</name>
</gene>
<dbReference type="PaxDb" id="3880-AES66014"/>
<dbReference type="EnsemblPlants" id="AES66014">
    <property type="protein sequence ID" value="AES66014"/>
    <property type="gene ID" value="MTR_2g060570"/>
</dbReference>